<organism evidence="4 5">
    <name type="scientific">Merdimmobilis hominis</name>
    <dbReference type="NCBI Taxonomy" id="2897707"/>
    <lineage>
        <taxon>Bacteria</taxon>
        <taxon>Bacillati</taxon>
        <taxon>Bacillota</taxon>
        <taxon>Clostridia</taxon>
        <taxon>Eubacteriales</taxon>
        <taxon>Oscillospiraceae</taxon>
        <taxon>Merdimmobilis</taxon>
    </lineage>
</organism>
<dbReference type="CDD" id="cd16407">
    <property type="entry name" value="ParB_N_like"/>
    <property type="match status" value="1"/>
</dbReference>
<dbReference type="InterPro" id="IPR050336">
    <property type="entry name" value="Chromosome_partition/occlusion"/>
</dbReference>
<evidence type="ECO:0000256" key="1">
    <source>
        <dbReference type="ARBA" id="ARBA00006295"/>
    </source>
</evidence>
<dbReference type="SUPFAM" id="SSF109709">
    <property type="entry name" value="KorB DNA-binding domain-like"/>
    <property type="match status" value="1"/>
</dbReference>
<dbReference type="NCBIfam" id="TIGR00180">
    <property type="entry name" value="parB_part"/>
    <property type="match status" value="1"/>
</dbReference>
<comment type="similarity">
    <text evidence="1">Belongs to the ParB family.</text>
</comment>
<proteinExistence type="inferred from homology"/>
<feature type="region of interest" description="Disordered" evidence="2">
    <location>
        <begin position="153"/>
        <end position="174"/>
    </location>
</feature>
<dbReference type="InterPro" id="IPR036086">
    <property type="entry name" value="ParB/Sulfiredoxin_sf"/>
</dbReference>
<feature type="domain" description="ParB-like N-terminal" evidence="3">
    <location>
        <begin position="35"/>
        <end position="125"/>
    </location>
</feature>
<dbReference type="PANTHER" id="PTHR33375:SF1">
    <property type="entry name" value="CHROMOSOME-PARTITIONING PROTEIN PARB-RELATED"/>
    <property type="match status" value="1"/>
</dbReference>
<accession>A0A939BEG9</accession>
<evidence type="ECO:0000256" key="2">
    <source>
        <dbReference type="SAM" id="MobiDB-lite"/>
    </source>
</evidence>
<dbReference type="AlphaFoldDB" id="A0A939BEG9"/>
<comment type="caution">
    <text evidence="4">The sequence shown here is derived from an EMBL/GenBank/DDBJ whole genome shotgun (WGS) entry which is preliminary data.</text>
</comment>
<reference evidence="4" key="1">
    <citation type="submission" date="2020-08" db="EMBL/GenBank/DDBJ databases">
        <authorList>
            <person name="Cejkova D."/>
            <person name="Kubasova T."/>
            <person name="Jahodarova E."/>
            <person name="Rychlik I."/>
        </authorList>
    </citation>
    <scope>NUCLEOTIDE SEQUENCE</scope>
    <source>
        <strain evidence="4">An559</strain>
    </source>
</reference>
<dbReference type="PANTHER" id="PTHR33375">
    <property type="entry name" value="CHROMOSOME-PARTITIONING PROTEIN PARB-RELATED"/>
    <property type="match status" value="1"/>
</dbReference>
<dbReference type="Gene3D" id="1.10.10.2830">
    <property type="match status" value="1"/>
</dbReference>
<dbReference type="SMART" id="SM00470">
    <property type="entry name" value="ParB"/>
    <property type="match status" value="1"/>
</dbReference>
<dbReference type="Proteomes" id="UP000774750">
    <property type="component" value="Unassembled WGS sequence"/>
</dbReference>
<evidence type="ECO:0000259" key="3">
    <source>
        <dbReference type="SMART" id="SM00470"/>
    </source>
</evidence>
<dbReference type="InterPro" id="IPR003115">
    <property type="entry name" value="ParB_N"/>
</dbReference>
<keyword evidence="5" id="KW-1185">Reference proteome</keyword>
<protein>
    <submittedName>
        <fullName evidence="4">ParB/RepB/Spo0J family partition protein</fullName>
    </submittedName>
</protein>
<dbReference type="Pfam" id="PF02195">
    <property type="entry name" value="ParB_N"/>
    <property type="match status" value="1"/>
</dbReference>
<dbReference type="GO" id="GO:0003677">
    <property type="term" value="F:DNA binding"/>
    <property type="evidence" value="ECO:0007669"/>
    <property type="project" value="InterPro"/>
</dbReference>
<dbReference type="SUPFAM" id="SSF110849">
    <property type="entry name" value="ParB/Sulfiredoxin"/>
    <property type="match status" value="1"/>
</dbReference>
<dbReference type="GO" id="GO:0005694">
    <property type="term" value="C:chromosome"/>
    <property type="evidence" value="ECO:0007669"/>
    <property type="project" value="TreeGrafter"/>
</dbReference>
<evidence type="ECO:0000313" key="4">
    <source>
        <dbReference type="EMBL" id="MBM6920876.1"/>
    </source>
</evidence>
<evidence type="ECO:0000313" key="5">
    <source>
        <dbReference type="Proteomes" id="UP000774750"/>
    </source>
</evidence>
<dbReference type="Gene3D" id="3.90.1530.30">
    <property type="match status" value="1"/>
</dbReference>
<name>A0A939BEG9_9FIRM</name>
<reference evidence="4" key="2">
    <citation type="journal article" date="2021" name="Sci. Rep.">
        <title>The distribution of antibiotic resistance genes in chicken gut microbiota commensals.</title>
        <authorList>
            <person name="Juricova H."/>
            <person name="Matiasovicova J."/>
            <person name="Kubasova T."/>
            <person name="Cejkova D."/>
            <person name="Rychlik I."/>
        </authorList>
    </citation>
    <scope>NUCLEOTIDE SEQUENCE</scope>
    <source>
        <strain evidence="4">An559</strain>
    </source>
</reference>
<dbReference type="InterPro" id="IPR004437">
    <property type="entry name" value="ParB/RepB/Spo0J"/>
</dbReference>
<dbReference type="GO" id="GO:0007059">
    <property type="term" value="P:chromosome segregation"/>
    <property type="evidence" value="ECO:0007669"/>
    <property type="project" value="TreeGrafter"/>
</dbReference>
<dbReference type="EMBL" id="JACJKY010000008">
    <property type="protein sequence ID" value="MBM6920876.1"/>
    <property type="molecule type" value="Genomic_DNA"/>
</dbReference>
<gene>
    <name evidence="4" type="ORF">H6A12_06890</name>
</gene>
<sequence length="315" mass="36805">MTLAERPKIDLGLTGYDELFMTDAERKENKLPRIHDIPLELIDDFPGHPFQVRMDEDMQQLVDSVKERGVLTPITLRQKEDGRYEIVSGHRRRKACELAGFETIRAEVRDMTRDEAIIYMVESNFQRSQILPSEKAFSYKMRLEAMNRQGKRTDLTSCPVDTKSDSGAQVGKDQGDSRRQVFRYIRLTELIPEILQMVDEGKIAFRPAVELSYLTEVEQRWLHEAMEYADATPSLAQAIKLKAFSQDKTLGPHVIESLLSEEKPNQREKFSFRADRLRRYIPDSVPFNQTEDFVCKALEHYQQFLERQRRDRGDR</sequence>